<proteinExistence type="predicted"/>
<organism evidence="1 2">
    <name type="scientific">Cuscuta campestris</name>
    <dbReference type="NCBI Taxonomy" id="132261"/>
    <lineage>
        <taxon>Eukaryota</taxon>
        <taxon>Viridiplantae</taxon>
        <taxon>Streptophyta</taxon>
        <taxon>Embryophyta</taxon>
        <taxon>Tracheophyta</taxon>
        <taxon>Spermatophyta</taxon>
        <taxon>Magnoliopsida</taxon>
        <taxon>eudicotyledons</taxon>
        <taxon>Gunneridae</taxon>
        <taxon>Pentapetalae</taxon>
        <taxon>asterids</taxon>
        <taxon>lamiids</taxon>
        <taxon>Solanales</taxon>
        <taxon>Convolvulaceae</taxon>
        <taxon>Cuscuteae</taxon>
        <taxon>Cuscuta</taxon>
        <taxon>Cuscuta subgen. Grammica</taxon>
        <taxon>Cuscuta sect. Cleistogrammica</taxon>
    </lineage>
</organism>
<dbReference type="AlphaFoldDB" id="A0A484MI09"/>
<keyword evidence="2" id="KW-1185">Reference proteome</keyword>
<dbReference type="Proteomes" id="UP000595140">
    <property type="component" value="Unassembled WGS sequence"/>
</dbReference>
<dbReference type="EMBL" id="OOIL02003480">
    <property type="protein sequence ID" value="VFQ88147.1"/>
    <property type="molecule type" value="Genomic_DNA"/>
</dbReference>
<evidence type="ECO:0000313" key="2">
    <source>
        <dbReference type="Proteomes" id="UP000595140"/>
    </source>
</evidence>
<name>A0A484MI09_9ASTE</name>
<protein>
    <submittedName>
        <fullName evidence="1">Uncharacterized protein</fullName>
    </submittedName>
</protein>
<sequence>MRCVCLDQTCAILLQADSAIPLSKPSVTSILCCAILLQADSSLQTLSNIHSLLRTTFKSIAYSLFNHQSCDFLPN</sequence>
<evidence type="ECO:0000313" key="1">
    <source>
        <dbReference type="EMBL" id="VFQ88147.1"/>
    </source>
</evidence>
<reference evidence="1 2" key="1">
    <citation type="submission" date="2018-04" db="EMBL/GenBank/DDBJ databases">
        <authorList>
            <person name="Vogel A."/>
        </authorList>
    </citation>
    <scope>NUCLEOTIDE SEQUENCE [LARGE SCALE GENOMIC DNA]</scope>
</reference>
<accession>A0A484MI09</accession>
<gene>
    <name evidence="1" type="ORF">CCAM_LOCUS29923</name>
</gene>